<keyword evidence="1" id="KW-0472">Membrane</keyword>
<accession>A0AAD4R5L6</accession>
<dbReference type="AlphaFoldDB" id="A0AAD4R5L6"/>
<proteinExistence type="predicted"/>
<dbReference type="EMBL" id="JAKKPZ010000022">
    <property type="protein sequence ID" value="KAI1711292.1"/>
    <property type="molecule type" value="Genomic_DNA"/>
</dbReference>
<comment type="caution">
    <text evidence="2">The sequence shown here is derived from an EMBL/GenBank/DDBJ whole genome shotgun (WGS) entry which is preliminary data.</text>
</comment>
<evidence type="ECO:0000313" key="2">
    <source>
        <dbReference type="EMBL" id="KAI1711292.1"/>
    </source>
</evidence>
<gene>
    <name evidence="2" type="ORF">DdX_10166</name>
</gene>
<evidence type="ECO:0000256" key="1">
    <source>
        <dbReference type="SAM" id="Phobius"/>
    </source>
</evidence>
<keyword evidence="1" id="KW-0812">Transmembrane</keyword>
<evidence type="ECO:0000313" key="3">
    <source>
        <dbReference type="Proteomes" id="UP001201812"/>
    </source>
</evidence>
<sequence length="104" mass="11127">MMAAQKYLVLTCVLMVLFEVAYAPIYHINTYKYVTQADGTSKLVSTGTRQTTDKAEADAAAAAARVGTMSRGVLTKRDGTQTGVTSDTRTEFANHGSAVVFKGK</sequence>
<reference evidence="2" key="1">
    <citation type="submission" date="2022-01" db="EMBL/GenBank/DDBJ databases">
        <title>Genome Sequence Resource for Two Populations of Ditylenchus destructor, the Migratory Endoparasitic Phytonematode.</title>
        <authorList>
            <person name="Zhang H."/>
            <person name="Lin R."/>
            <person name="Xie B."/>
        </authorList>
    </citation>
    <scope>NUCLEOTIDE SEQUENCE</scope>
    <source>
        <strain evidence="2">BazhouSP</strain>
    </source>
</reference>
<dbReference type="Proteomes" id="UP001201812">
    <property type="component" value="Unassembled WGS sequence"/>
</dbReference>
<feature type="transmembrane region" description="Helical" evidence="1">
    <location>
        <begin position="7"/>
        <end position="26"/>
    </location>
</feature>
<name>A0AAD4R5L6_9BILA</name>
<keyword evidence="3" id="KW-1185">Reference proteome</keyword>
<protein>
    <submittedName>
        <fullName evidence="2">Uncharacterized protein</fullName>
    </submittedName>
</protein>
<organism evidence="2 3">
    <name type="scientific">Ditylenchus destructor</name>
    <dbReference type="NCBI Taxonomy" id="166010"/>
    <lineage>
        <taxon>Eukaryota</taxon>
        <taxon>Metazoa</taxon>
        <taxon>Ecdysozoa</taxon>
        <taxon>Nematoda</taxon>
        <taxon>Chromadorea</taxon>
        <taxon>Rhabditida</taxon>
        <taxon>Tylenchina</taxon>
        <taxon>Tylenchomorpha</taxon>
        <taxon>Sphaerularioidea</taxon>
        <taxon>Anguinidae</taxon>
        <taxon>Anguininae</taxon>
        <taxon>Ditylenchus</taxon>
    </lineage>
</organism>
<keyword evidence="1" id="KW-1133">Transmembrane helix</keyword>